<sequence>MQVPLLDKHLELGQALYRQRNLLINSQWSDGILLASVEKRLRAHLFFLSHYIDQKEEIPGTEHAFFVYLCRRILADNEDIKLGAWIRAVECLKEKGPKLKAAYNALTLYPPYDDYTELLDIEYQNEPELMQAIFEVWHKQNTQVDSNRIQQALRNHDIPALQMTALKYAAYQPHCTLELFKPYYVSILDKTNNEVPHYMLEPAIWGGLIRQDPEAKSVLRRAIEQEDDEAQKRKLLRLGAISGDPEHGAILDAYRYADSNSAYYFLALLGNKSSMNLITTGLQQASDIDAAETAWKWMTDIPLPTIPRMQLVERNDREEEIEEDQFEDEYDLDDELLMEDIDEKYNDTVPDATVALQWWLDHQESWSSEDRYIAAKSSTASTLAQQASLKAGQAGRDILDLFAIEQKAPIGNLADTWIEIRNQQLAQKNTAPQSNGVESKVIRTPRKVEQYV</sequence>
<gene>
    <name evidence="1" type="ORF">MNBD_GAMMA12-2568</name>
</gene>
<proteinExistence type="predicted"/>
<name>A0A3B0Z2P6_9ZZZZ</name>
<evidence type="ECO:0000313" key="1">
    <source>
        <dbReference type="EMBL" id="VAW81742.1"/>
    </source>
</evidence>
<dbReference type="EMBL" id="UOFL01000224">
    <property type="protein sequence ID" value="VAW81742.1"/>
    <property type="molecule type" value="Genomic_DNA"/>
</dbReference>
<reference evidence="1" key="1">
    <citation type="submission" date="2018-06" db="EMBL/GenBank/DDBJ databases">
        <authorList>
            <person name="Zhirakovskaya E."/>
        </authorList>
    </citation>
    <scope>NUCLEOTIDE SEQUENCE</scope>
</reference>
<dbReference type="AlphaFoldDB" id="A0A3B0Z2P6"/>
<protein>
    <submittedName>
        <fullName evidence="1">Uncharacterized protein</fullName>
    </submittedName>
</protein>
<accession>A0A3B0Z2P6</accession>
<organism evidence="1">
    <name type="scientific">hydrothermal vent metagenome</name>
    <dbReference type="NCBI Taxonomy" id="652676"/>
    <lineage>
        <taxon>unclassified sequences</taxon>
        <taxon>metagenomes</taxon>
        <taxon>ecological metagenomes</taxon>
    </lineage>
</organism>